<dbReference type="Proteomes" id="UP001159363">
    <property type="component" value="Chromosome 6"/>
</dbReference>
<evidence type="ECO:0000313" key="2">
    <source>
        <dbReference type="EMBL" id="KAJ8878643.1"/>
    </source>
</evidence>
<sequence>MNNVIRPMTMLILHTEEEYTIHTEVNIQQGSLSKFRFCAVGRCALAGRQVQYPGRLTVLAGLRVVEKSVCKSVEPESEKKVGSRTGAEAQAGGERETSSQCTAKRHGILSVVGDALGLPTSTARQQPVARTTVGFASIHPIEGCRGLPSSIPLTRPLSIAVTHTYSKYAAIAKPSMCNRSYQGRHVACATLFCVERRRGEPLQDDGCATEKQMRRDEDVTNKKTRKREVGSAAINVHMKNKKKKLSTVPVEERAAIFLCERLLLSTELGKAINTVVLIAEAGEGRRVWSSAGMKGRGKREIPEKTRWPAAPSGMIPNMRKSRRDPDGNPTWFALVGGEQSNQYASACSEASKLASRLVCSHETCLIAPTRTDLDRRAVFPSATCLYVI</sequence>
<evidence type="ECO:0000313" key="3">
    <source>
        <dbReference type="Proteomes" id="UP001159363"/>
    </source>
</evidence>
<organism evidence="2 3">
    <name type="scientific">Dryococelus australis</name>
    <dbReference type="NCBI Taxonomy" id="614101"/>
    <lineage>
        <taxon>Eukaryota</taxon>
        <taxon>Metazoa</taxon>
        <taxon>Ecdysozoa</taxon>
        <taxon>Arthropoda</taxon>
        <taxon>Hexapoda</taxon>
        <taxon>Insecta</taxon>
        <taxon>Pterygota</taxon>
        <taxon>Neoptera</taxon>
        <taxon>Polyneoptera</taxon>
        <taxon>Phasmatodea</taxon>
        <taxon>Verophasmatodea</taxon>
        <taxon>Anareolatae</taxon>
        <taxon>Phasmatidae</taxon>
        <taxon>Eurycanthinae</taxon>
        <taxon>Dryococelus</taxon>
    </lineage>
</organism>
<evidence type="ECO:0000256" key="1">
    <source>
        <dbReference type="SAM" id="MobiDB-lite"/>
    </source>
</evidence>
<reference evidence="2 3" key="1">
    <citation type="submission" date="2023-02" db="EMBL/GenBank/DDBJ databases">
        <title>LHISI_Scaffold_Assembly.</title>
        <authorList>
            <person name="Stuart O.P."/>
            <person name="Cleave R."/>
            <person name="Magrath M.J.L."/>
            <person name="Mikheyev A.S."/>
        </authorList>
    </citation>
    <scope>NUCLEOTIDE SEQUENCE [LARGE SCALE GENOMIC DNA]</scope>
    <source>
        <strain evidence="2">Daus_M_001</strain>
        <tissue evidence="2">Leg muscle</tissue>
    </source>
</reference>
<feature type="region of interest" description="Disordered" evidence="1">
    <location>
        <begin position="290"/>
        <end position="326"/>
    </location>
</feature>
<dbReference type="EMBL" id="JARBHB010000007">
    <property type="protein sequence ID" value="KAJ8878643.1"/>
    <property type="molecule type" value="Genomic_DNA"/>
</dbReference>
<name>A0ABQ9H2Y0_9NEOP</name>
<feature type="region of interest" description="Disordered" evidence="1">
    <location>
        <begin position="75"/>
        <end position="102"/>
    </location>
</feature>
<comment type="caution">
    <text evidence="2">The sequence shown here is derived from an EMBL/GenBank/DDBJ whole genome shotgun (WGS) entry which is preliminary data.</text>
</comment>
<accession>A0ABQ9H2Y0</accession>
<proteinExistence type="predicted"/>
<protein>
    <submittedName>
        <fullName evidence="2">Uncharacterized protein</fullName>
    </submittedName>
</protein>
<keyword evidence="3" id="KW-1185">Reference proteome</keyword>
<gene>
    <name evidence="2" type="ORF">PR048_019226</name>
</gene>